<gene>
    <name evidence="1" type="ORF">GA0070563_104150</name>
</gene>
<organism evidence="1 2">
    <name type="scientific">Micromonospora carbonacea</name>
    <dbReference type="NCBI Taxonomy" id="47853"/>
    <lineage>
        <taxon>Bacteria</taxon>
        <taxon>Bacillati</taxon>
        <taxon>Actinomycetota</taxon>
        <taxon>Actinomycetes</taxon>
        <taxon>Micromonosporales</taxon>
        <taxon>Micromonosporaceae</taxon>
        <taxon>Micromonospora</taxon>
    </lineage>
</organism>
<dbReference type="AlphaFoldDB" id="A0A1C4X0N9"/>
<dbReference type="RefSeq" id="WP_176734829.1">
    <property type="nucleotide sequence ID" value="NZ_FMCT01000004.1"/>
</dbReference>
<evidence type="ECO:0000313" key="2">
    <source>
        <dbReference type="Proteomes" id="UP000183585"/>
    </source>
</evidence>
<evidence type="ECO:0000313" key="1">
    <source>
        <dbReference type="EMBL" id="SCF02016.1"/>
    </source>
</evidence>
<reference evidence="2" key="1">
    <citation type="submission" date="2016-06" db="EMBL/GenBank/DDBJ databases">
        <authorList>
            <person name="Varghese N."/>
            <person name="Submissions Spin"/>
        </authorList>
    </citation>
    <scope>NUCLEOTIDE SEQUENCE [LARGE SCALE GENOMIC DNA]</scope>
    <source>
        <strain evidence="2">DSM 43168</strain>
    </source>
</reference>
<dbReference type="EMBL" id="FMCT01000004">
    <property type="protein sequence ID" value="SCF02016.1"/>
    <property type="molecule type" value="Genomic_DNA"/>
</dbReference>
<accession>A0A1C4X0N9</accession>
<dbReference type="Proteomes" id="UP000183585">
    <property type="component" value="Unassembled WGS sequence"/>
</dbReference>
<proteinExistence type="predicted"/>
<keyword evidence="2" id="KW-1185">Reference proteome</keyword>
<protein>
    <submittedName>
        <fullName evidence="1">Uncharacterized protein</fullName>
    </submittedName>
</protein>
<name>A0A1C4X0N9_9ACTN</name>
<sequence>MAILADARPCAHTAPPRRRLIAAYGGPISGLRAALLSGAALVRPAAGGAR</sequence>